<evidence type="ECO:0000256" key="7">
    <source>
        <dbReference type="SAM" id="Coils"/>
    </source>
</evidence>
<dbReference type="InterPro" id="IPR043472">
    <property type="entry name" value="Macro_dom-like"/>
</dbReference>
<feature type="domain" description="Macro" evidence="11">
    <location>
        <begin position="1356"/>
        <end position="1566"/>
    </location>
</feature>
<proteinExistence type="predicted"/>
<evidence type="ECO:0000259" key="10">
    <source>
        <dbReference type="PROSITE" id="PS51059"/>
    </source>
</evidence>
<dbReference type="CDD" id="cd01439">
    <property type="entry name" value="TCCD_inducible_PARP_like"/>
    <property type="match status" value="1"/>
</dbReference>
<dbReference type="InterPro" id="IPR004170">
    <property type="entry name" value="WWE_dom"/>
</dbReference>
<reference evidence="12" key="1">
    <citation type="submission" date="2020-06" db="EMBL/GenBank/DDBJ databases">
        <title>Draft genome of Bugula neritina, a colonial animal packing powerful symbionts and potential medicines.</title>
        <authorList>
            <person name="Rayko M."/>
        </authorList>
    </citation>
    <scope>NUCLEOTIDE SEQUENCE [LARGE SCALE GENOMIC DNA]</scope>
    <source>
        <strain evidence="12">Kwan_BN1</strain>
    </source>
</reference>
<evidence type="ECO:0000256" key="6">
    <source>
        <dbReference type="RuleBase" id="RU362114"/>
    </source>
</evidence>
<evidence type="ECO:0000256" key="5">
    <source>
        <dbReference type="ARBA" id="ARBA00023242"/>
    </source>
</evidence>
<dbReference type="GO" id="GO:0003714">
    <property type="term" value="F:transcription corepressor activity"/>
    <property type="evidence" value="ECO:0007669"/>
    <property type="project" value="TreeGrafter"/>
</dbReference>
<evidence type="ECO:0000256" key="4">
    <source>
        <dbReference type="ARBA" id="ARBA00023027"/>
    </source>
</evidence>
<keyword evidence="5" id="KW-0539">Nucleus</keyword>
<dbReference type="GO" id="GO:0010629">
    <property type="term" value="P:negative regulation of gene expression"/>
    <property type="evidence" value="ECO:0007669"/>
    <property type="project" value="TreeGrafter"/>
</dbReference>
<dbReference type="PROSITE" id="PS51154">
    <property type="entry name" value="MACRO"/>
    <property type="match status" value="3"/>
</dbReference>
<dbReference type="InterPro" id="IPR052056">
    <property type="entry name" value="Mono-ARTD/PARP"/>
</dbReference>
<evidence type="ECO:0000256" key="2">
    <source>
        <dbReference type="ARBA" id="ARBA00022676"/>
    </source>
</evidence>
<gene>
    <name evidence="12" type="ORF">EB796_006901</name>
</gene>
<dbReference type="SUPFAM" id="SSF56399">
    <property type="entry name" value="ADP-ribosylation"/>
    <property type="match status" value="1"/>
</dbReference>
<sequence length="2434" mass="271339">MKLGKKDLLDYFGADEGFSCKVDILYFSISEADLQMETYSAASLVVNIGEHSLKNSVKVRAIFASEIPREVGGVGDTANVVVVESTLTLSLLKKFMQSKHKGSVTQQLSDCCYTVEFTNPEDAKKVLEQEMLQYRENKILVRSYDSFVEESTTPSSSQPDSSALVSIESNLSHSVLKKYMQSKHKGTIRRQISSNCYIVEFEDPEEAKKVVQKEILEFKNDKILAKSYFPEEEKITPAPSPVDTSATYIEVKAFPKVKVKDMFQLLEEHFQRVLGDDWAPTKIEHSYDDIHHKFRFDLSPSAISQLTKTKQFLDLADPSSELQLTVGHTGKEVVIRKADRSAQGDLSKTQIRGCFGPKSTFRSTVTILSTDKFIAEVQLESCSLCSRLTSKRLFTLKNEMRVEVVFPDEQTEGFDDEMEVTGTLASQSASAKAAKPSNAALASFAAAQQTLLVDHLLDVDHETLYLWVKSLTGCWPRSIQLSADGEKAVVRVPTTLKLDVKKLEKMTSDITYHLHGERLAISDVLSTSQIQVICSSTKSTADAADKDIIETYFSNPKYTGIKDFNAMKRVKQISPLDGLAMFIVTYAAADDVDCVIRKKPHKQSQWRFDVAEYYADVGVCKPDSLVVYPPVEMGETEDSAKVQKMPALFVSGIDERDLDTLRMLLSSQKRSGGGAISSCDFLRRNEGLVKVVYEDPEGNKQVNWLLFYFVVAERVYSRHCSHKPLYLNDKSLEIELELPWLTDQDDDHRVRVSGLTEELDPEKLRFYLSALSNNSVTQMSFNKEQTRAIAEFEETLDFGLLLSNQHKFLLPECSLKIQQEPKPYQLIATGSLTKDGIELPLENLLRGEFNRDVDIVAEQLTGHSDKWLITTSSDVLEFVIRHKDRIPRCETLSIHSDFLGPEATCGVQKKVDELSNFVADNLLLYFLQNPSLSGHKRLEEFLCKHGISLAPKGVITSNLTSNKQKNREVLKKWRKRRQLIDDFIRSNVSVYYTQTLTQQVFNKLKPGFKNLFSNKEVVTKVVEGEPIGIAGMKGNVEQLTQELTKAITKHEAEIRDEKATKTEVLPNVLDYQLNFLKQTDFFTTLQQKHKLKGVSGDVQQRAVAFTGVPANIEAAQRETLNLLPHLAESKVSEQKKPLFLKVFKTSMAEKSIRQELLAAGKLQAVWTVENRTLSVYSVDKPSAVKALKIINEVVWEAQYPQDREFDEAEKKLLISGKWNDKKAELCKTFEPLEIVSFGDKPGLGLAGLAHNKGHVLEEIPFFFAQNVMRKAVFDRFPEKIYFLSKYKTDVFKELEGKHNVKVTTRSDGKSVSIEGTRDDNANFGRSLDKHLKDIFHDFHTIDDRARVQHINDDPEFLETVGLKNNCLVVKHVEGDNVQMAVDPEPLQPATSRQTSCCTASLYLLEHHDAIVNAANGDLQHIGGLAYAIAQKGGFGIQQECNHYIRKYGKLMEGEVMTSSPGNLSCKKIIHAVGPRWVNGGSHEEITLFNCIDNCFLEIEKEKMQSIAIPPISTGIFGFPVDKAVKAIVGAIEQRVKNNHYLPQLISLVDNKSDSLQLFETELRQVFDKSPPRKAAPVKPSSSAKAGPSNSSSSSATGKYTITDKTIKLASGISIELVYGDLVTSQEDTLINSVGNDMNLSSGKVAVALSNKAGPQLQAACTALAPIAPGDVKETDGFNLACKKVLHCNCPQWQGPQTIPLLKQIVMNCLNKAASNGHVSIAFPALGTGNLNYPPALSAQYMIEAVMEYSQENPKSSITQVKVIVFHLDIKTKKGFEDEITRLTNTKPGKINLQPKAMESFFGGYQASSTKGMSSGLRKGALKGCVTVHNTKVRIVRGDITDHKAEALVNSTDGVLSITGQVSQALIRKAGNPIRKEVQALSNTPSKDGLWVSGAGNLSAKFIFHINAHLKTNNSSDSWSKIIRTCLEECDKRELQSIAFPALGTGNLGLSPKDMAKMIVTTVAEYLNSNSNSFLINVDLIVFHDSMVEDFISSMRKATEKKQSFWQRLSIKMSNFFYGSQLSEAEPTGGAVAGASEVFIEEETCKLAIYANSPQDIQRCKLDLDTKLDKAMTTIIWKDRSGYAADREFIVQLTQNQIRRMKSEADKLRVNLTVDQRNANIKINGRQADVYKISEVVSAQLKNIEKGVVEKKEEELVALARQWEYEEDEGQWAKFDTSINKALEDTYLKNANAIYSYETSDGAVKVDIGAMKLRCGGTEINVRRLDLSKPQTTELSLPSAWTKPLDTYGEVTVGAGTPEYIAVETAFMSTLGAGGSSIIEIKRVQNPTLYKQYLLLRKDVAKRLGRQEDQVETTPLWHGTDVDTVSKITIGKFDRGYIGKNAAAYGNGTYFAKNSSYSAQLTYSPSDAKGHRYIIQTRVITGDWTQGQRGMKAAPYKNNSPTEQYDSVVENIQNPTIFVVFHDTAAYPEYIIKYV</sequence>
<evidence type="ECO:0000259" key="9">
    <source>
        <dbReference type="PROSITE" id="PS50918"/>
    </source>
</evidence>
<evidence type="ECO:0000313" key="13">
    <source>
        <dbReference type="Proteomes" id="UP000593567"/>
    </source>
</evidence>
<dbReference type="SMART" id="SM00506">
    <property type="entry name" value="A1pp"/>
    <property type="match status" value="3"/>
</dbReference>
<evidence type="ECO:0000259" key="11">
    <source>
        <dbReference type="PROSITE" id="PS51154"/>
    </source>
</evidence>
<dbReference type="GO" id="GO:0005737">
    <property type="term" value="C:cytoplasm"/>
    <property type="evidence" value="ECO:0007669"/>
    <property type="project" value="TreeGrafter"/>
</dbReference>
<protein>
    <recommendedName>
        <fullName evidence="6">Poly [ADP-ribose] polymerase</fullName>
        <shortName evidence="6">PARP</shortName>
        <ecNumber evidence="6">2.4.2.-</ecNumber>
    </recommendedName>
</protein>
<dbReference type="Gene3D" id="3.90.228.10">
    <property type="match status" value="1"/>
</dbReference>
<evidence type="ECO:0000256" key="8">
    <source>
        <dbReference type="SAM" id="MobiDB-lite"/>
    </source>
</evidence>
<dbReference type="PANTHER" id="PTHR14453">
    <property type="entry name" value="PARP/ZINC FINGER CCCH TYPE DOMAIN CONTAINING PROTEIN"/>
    <property type="match status" value="1"/>
</dbReference>
<dbReference type="EC" id="2.4.2.-" evidence="6"/>
<dbReference type="Gene3D" id="3.30.720.50">
    <property type="match status" value="1"/>
</dbReference>
<evidence type="ECO:0000313" key="12">
    <source>
        <dbReference type="EMBL" id="KAF6034786.1"/>
    </source>
</evidence>
<feature type="region of interest" description="Disordered" evidence="8">
    <location>
        <begin position="1569"/>
        <end position="1596"/>
    </location>
</feature>
<name>A0A7J7KB42_BUGNE</name>
<keyword evidence="4 6" id="KW-0520">NAD</keyword>
<organism evidence="12 13">
    <name type="scientific">Bugula neritina</name>
    <name type="common">Brown bryozoan</name>
    <name type="synonym">Sertularia neritina</name>
    <dbReference type="NCBI Taxonomy" id="10212"/>
    <lineage>
        <taxon>Eukaryota</taxon>
        <taxon>Metazoa</taxon>
        <taxon>Spiralia</taxon>
        <taxon>Lophotrochozoa</taxon>
        <taxon>Bryozoa</taxon>
        <taxon>Gymnolaemata</taxon>
        <taxon>Cheilostomatida</taxon>
        <taxon>Flustrina</taxon>
        <taxon>Buguloidea</taxon>
        <taxon>Bugulidae</taxon>
        <taxon>Bugula</taxon>
    </lineage>
</organism>
<dbReference type="Pfam" id="PF02825">
    <property type="entry name" value="WWE"/>
    <property type="match status" value="1"/>
</dbReference>
<keyword evidence="3 6" id="KW-0808">Transferase</keyword>
<accession>A0A7J7KB42</accession>
<dbReference type="Pfam" id="PF01661">
    <property type="entry name" value="Macro"/>
    <property type="match status" value="3"/>
</dbReference>
<dbReference type="InterPro" id="IPR037197">
    <property type="entry name" value="WWE_dom_sf"/>
</dbReference>
<dbReference type="OrthoDB" id="6159649at2759"/>
<dbReference type="PROSITE" id="PS50918">
    <property type="entry name" value="WWE"/>
    <property type="match status" value="1"/>
</dbReference>
<dbReference type="SUPFAM" id="SSF52949">
    <property type="entry name" value="Macro domain-like"/>
    <property type="match status" value="3"/>
</dbReference>
<feature type="coiled-coil region" evidence="7">
    <location>
        <begin position="1029"/>
        <end position="1060"/>
    </location>
</feature>
<feature type="domain" description="Macro" evidence="11">
    <location>
        <begin position="1819"/>
        <end position="1998"/>
    </location>
</feature>
<comment type="caution">
    <text evidence="12">The sequence shown here is derived from an EMBL/GenBank/DDBJ whole genome shotgun (WGS) entry which is preliminary data.</text>
</comment>
<keyword evidence="2 6" id="KW-0328">Glycosyltransferase</keyword>
<dbReference type="InterPro" id="IPR012317">
    <property type="entry name" value="Poly(ADP-ribose)pol_cat_dom"/>
</dbReference>
<dbReference type="EMBL" id="VXIV02000996">
    <property type="protein sequence ID" value="KAF6034786.1"/>
    <property type="molecule type" value="Genomic_DNA"/>
</dbReference>
<evidence type="ECO:0000256" key="3">
    <source>
        <dbReference type="ARBA" id="ARBA00022679"/>
    </source>
</evidence>
<dbReference type="InterPro" id="IPR002589">
    <property type="entry name" value="Macro_dom"/>
</dbReference>
<feature type="domain" description="PARP catalytic" evidence="10">
    <location>
        <begin position="2234"/>
        <end position="2434"/>
    </location>
</feature>
<feature type="compositionally biased region" description="Low complexity" evidence="8">
    <location>
        <begin position="1572"/>
        <end position="1595"/>
    </location>
</feature>
<dbReference type="PANTHER" id="PTHR14453:SF67">
    <property type="entry name" value="POLY [ADP-RIBOSE] POLYMERASE"/>
    <property type="match status" value="1"/>
</dbReference>
<feature type="domain" description="Macro" evidence="11">
    <location>
        <begin position="1601"/>
        <end position="1783"/>
    </location>
</feature>
<dbReference type="Pfam" id="PF00644">
    <property type="entry name" value="PARP"/>
    <property type="match status" value="1"/>
</dbReference>
<comment type="subcellular location">
    <subcellularLocation>
        <location evidence="1">Nucleus</location>
    </subcellularLocation>
</comment>
<dbReference type="GO" id="GO:0005634">
    <property type="term" value="C:nucleus"/>
    <property type="evidence" value="ECO:0007669"/>
    <property type="project" value="UniProtKB-SubCell"/>
</dbReference>
<dbReference type="CDD" id="cd02907">
    <property type="entry name" value="Macro_Af1521_BAL-like"/>
    <property type="match status" value="1"/>
</dbReference>
<feature type="domain" description="WWE" evidence="9">
    <location>
        <begin position="2148"/>
        <end position="2226"/>
    </location>
</feature>
<dbReference type="SUPFAM" id="SSF117839">
    <property type="entry name" value="WWE domain"/>
    <property type="match status" value="1"/>
</dbReference>
<dbReference type="GO" id="GO:0003950">
    <property type="term" value="F:NAD+ poly-ADP-ribosyltransferase activity"/>
    <property type="evidence" value="ECO:0007669"/>
    <property type="project" value="UniProtKB-UniRule"/>
</dbReference>
<dbReference type="Gene3D" id="3.40.220.10">
    <property type="entry name" value="Leucine Aminopeptidase, subunit E, domain 1"/>
    <property type="match status" value="3"/>
</dbReference>
<evidence type="ECO:0000256" key="1">
    <source>
        <dbReference type="ARBA" id="ARBA00004123"/>
    </source>
</evidence>
<dbReference type="PROSITE" id="PS51059">
    <property type="entry name" value="PARP_CATALYTIC"/>
    <property type="match status" value="1"/>
</dbReference>
<keyword evidence="7" id="KW-0175">Coiled coil</keyword>
<keyword evidence="13" id="KW-1185">Reference proteome</keyword>
<dbReference type="Proteomes" id="UP000593567">
    <property type="component" value="Unassembled WGS sequence"/>
</dbReference>